<comment type="similarity">
    <text evidence="1">Belongs to the transferase hexapeptide repeat family.</text>
</comment>
<dbReference type="GO" id="GO:0008374">
    <property type="term" value="F:O-acyltransferase activity"/>
    <property type="evidence" value="ECO:0007669"/>
    <property type="project" value="TreeGrafter"/>
</dbReference>
<gene>
    <name evidence="3" type="ORF">I595_2467</name>
</gene>
<dbReference type="RefSeq" id="WP_054559534.1">
    <property type="nucleotide sequence ID" value="NZ_LDJX01000005.1"/>
</dbReference>
<evidence type="ECO:0000313" key="3">
    <source>
        <dbReference type="EMBL" id="KPM31203.1"/>
    </source>
</evidence>
<dbReference type="Gene3D" id="2.160.10.10">
    <property type="entry name" value="Hexapeptide repeat proteins"/>
    <property type="match status" value="1"/>
</dbReference>
<dbReference type="InterPro" id="IPR051159">
    <property type="entry name" value="Hexapeptide_acetyltransf"/>
</dbReference>
<dbReference type="GO" id="GO:0005829">
    <property type="term" value="C:cytosol"/>
    <property type="evidence" value="ECO:0007669"/>
    <property type="project" value="TreeGrafter"/>
</dbReference>
<dbReference type="Pfam" id="PF14602">
    <property type="entry name" value="Hexapep_2"/>
    <property type="match status" value="1"/>
</dbReference>
<dbReference type="PANTHER" id="PTHR23416:SF23">
    <property type="entry name" value="ACETYLTRANSFERASE C18B11.09C-RELATED"/>
    <property type="match status" value="1"/>
</dbReference>
<dbReference type="CDD" id="cd04647">
    <property type="entry name" value="LbH_MAT_like"/>
    <property type="match status" value="1"/>
</dbReference>
<proteinExistence type="inferred from homology"/>
<accession>A0A0P7ARQ8</accession>
<dbReference type="AlphaFoldDB" id="A0A0P7ARQ8"/>
<organism evidence="3 4">
    <name type="scientific">Croceitalea dokdonensis DOKDO 023</name>
    <dbReference type="NCBI Taxonomy" id="1300341"/>
    <lineage>
        <taxon>Bacteria</taxon>
        <taxon>Pseudomonadati</taxon>
        <taxon>Bacteroidota</taxon>
        <taxon>Flavobacteriia</taxon>
        <taxon>Flavobacteriales</taxon>
        <taxon>Flavobacteriaceae</taxon>
        <taxon>Croceitalea</taxon>
    </lineage>
</organism>
<evidence type="ECO:0000256" key="2">
    <source>
        <dbReference type="ARBA" id="ARBA00022679"/>
    </source>
</evidence>
<keyword evidence="2 3" id="KW-0808">Transferase</keyword>
<keyword evidence="4" id="KW-1185">Reference proteome</keyword>
<name>A0A0P7ARQ8_9FLAO</name>
<reference evidence="3 4" key="1">
    <citation type="submission" date="2015-09" db="EMBL/GenBank/DDBJ databases">
        <title>Genome sequence of the marine flavobacterium Croceitalea dokdonensis DOKDO 023 that contains proton- and sodium-pumping rhodopsins.</title>
        <authorList>
            <person name="Kwon S.-K."/>
            <person name="Lee H.K."/>
            <person name="Kwak M.-J."/>
            <person name="Kim J.F."/>
        </authorList>
    </citation>
    <scope>NUCLEOTIDE SEQUENCE [LARGE SCALE GENOMIC DNA]</scope>
    <source>
        <strain evidence="3 4">DOKDO 023</strain>
    </source>
</reference>
<comment type="caution">
    <text evidence="3">The sequence shown here is derived from an EMBL/GenBank/DDBJ whole genome shotgun (WGS) entry which is preliminary data.</text>
</comment>
<evidence type="ECO:0000256" key="1">
    <source>
        <dbReference type="ARBA" id="ARBA00007274"/>
    </source>
</evidence>
<dbReference type="InterPro" id="IPR011004">
    <property type="entry name" value="Trimer_LpxA-like_sf"/>
</dbReference>
<dbReference type="PATRIC" id="fig|1300341.3.peg.2633"/>
<sequence>MIARIKSNPRLKKFVLWLIAPSRNPRPRWFIKLMVNPLVHKKGKGSVIRRNSRIDVFPWKRFEIGKLTTIESFCTVNNGSGDVLLGDRVRVGIGSVVIGPVKMGNGSGLGQHVFVSGFNHGFADGLKNSSEQPLDIRPTVIEDEAHIGANSVVLAGVHIGRNCQVGAGSVVTKDIPPYSVAVGNPARVIKQYNHHTGLWEAVNKNKAVAF</sequence>
<dbReference type="Proteomes" id="UP000050280">
    <property type="component" value="Unassembled WGS sequence"/>
</dbReference>
<dbReference type="PANTHER" id="PTHR23416">
    <property type="entry name" value="SIALIC ACID SYNTHASE-RELATED"/>
    <property type="match status" value="1"/>
</dbReference>
<evidence type="ECO:0000313" key="4">
    <source>
        <dbReference type="Proteomes" id="UP000050280"/>
    </source>
</evidence>
<dbReference type="STRING" id="1300341.I595_2467"/>
<dbReference type="SUPFAM" id="SSF51161">
    <property type="entry name" value="Trimeric LpxA-like enzymes"/>
    <property type="match status" value="1"/>
</dbReference>
<dbReference type="OrthoDB" id="9801697at2"/>
<protein>
    <submittedName>
        <fullName evidence="3">Acetyltransferase</fullName>
    </submittedName>
</protein>
<dbReference type="InterPro" id="IPR001451">
    <property type="entry name" value="Hexapep"/>
</dbReference>
<dbReference type="EMBL" id="LDJX01000005">
    <property type="protein sequence ID" value="KPM31203.1"/>
    <property type="molecule type" value="Genomic_DNA"/>
</dbReference>